<name>A0A1Y4LGS1_9FIRM</name>
<sequence length="75" mass="8491">MGKNQYVVRRDNGWAVKGENNSRATTVVKTQKEAIKIAREIARNQSSELRVQGKNGLFRMCNSYGNDPCPPKDHK</sequence>
<accession>A0A1Y4LGS1</accession>
<comment type="caution">
    <text evidence="1">The sequence shown here is derived from an EMBL/GenBank/DDBJ whole genome shotgun (WGS) entry which is preliminary data.</text>
</comment>
<proteinExistence type="predicted"/>
<dbReference type="RefSeq" id="WP_087159212.1">
    <property type="nucleotide sequence ID" value="NZ_NFKM01000031.1"/>
</dbReference>
<dbReference type="InterPro" id="IPR018691">
    <property type="entry name" value="DUF2188"/>
</dbReference>
<dbReference type="AlphaFoldDB" id="A0A1Y4LGS1"/>
<organism evidence="1 2">
    <name type="scientific">Faecalitalea cylindroides</name>
    <dbReference type="NCBI Taxonomy" id="39483"/>
    <lineage>
        <taxon>Bacteria</taxon>
        <taxon>Bacillati</taxon>
        <taxon>Bacillota</taxon>
        <taxon>Erysipelotrichia</taxon>
        <taxon>Erysipelotrichales</taxon>
        <taxon>Erysipelotrichaceae</taxon>
        <taxon>Faecalitalea</taxon>
    </lineage>
</organism>
<dbReference type="Proteomes" id="UP000195447">
    <property type="component" value="Unassembled WGS sequence"/>
</dbReference>
<evidence type="ECO:0008006" key="3">
    <source>
        <dbReference type="Google" id="ProtNLM"/>
    </source>
</evidence>
<protein>
    <recommendedName>
        <fullName evidence="3">DUF2188 domain-containing protein</fullName>
    </recommendedName>
</protein>
<dbReference type="Pfam" id="PF09954">
    <property type="entry name" value="DUF2188"/>
    <property type="match status" value="1"/>
</dbReference>
<keyword evidence="2" id="KW-1185">Reference proteome</keyword>
<evidence type="ECO:0000313" key="2">
    <source>
        <dbReference type="Proteomes" id="UP000195447"/>
    </source>
</evidence>
<reference evidence="2" key="1">
    <citation type="submission" date="2017-04" db="EMBL/GenBank/DDBJ databases">
        <title>Function of individual gut microbiota members based on whole genome sequencing of pure cultures obtained from chicken caecum.</title>
        <authorList>
            <person name="Medvecky M."/>
            <person name="Cejkova D."/>
            <person name="Polansky O."/>
            <person name="Karasova D."/>
            <person name="Kubasova T."/>
            <person name="Cizek A."/>
            <person name="Rychlik I."/>
        </authorList>
    </citation>
    <scope>NUCLEOTIDE SEQUENCE [LARGE SCALE GENOMIC DNA]</scope>
    <source>
        <strain evidence="2">An178</strain>
    </source>
</reference>
<evidence type="ECO:0000313" key="1">
    <source>
        <dbReference type="EMBL" id="OUP55916.1"/>
    </source>
</evidence>
<gene>
    <name evidence="1" type="ORF">B5F14_09985</name>
</gene>
<dbReference type="EMBL" id="NFKM01000031">
    <property type="protein sequence ID" value="OUP55916.1"/>
    <property type="molecule type" value="Genomic_DNA"/>
</dbReference>